<sequence length="285" mass="33084">MKSREVVQKHIEISVSNEQLFQGHLVLINDQNPIRRQVQVHELESLDSLPSIKKLNKQMLLEKQCFNQFHALLKACGGTDDIVAVSAYRTKEDQVQIYQDCLIEQGSEYTSKYVALPDHSEHQTGLAIDVGKLKSNIDFIAPSFPDTGIYKSFRQHAIQFGFILRYKQEKESITRIAYEPWHFRYVGYPHSKIMEENNLCLEEYIDFVQQYRYSGEQLTVKEKDMTIQIYYVPADKGISSHIPILSCDSYWISGTNREGVIVTTFSKLSYSNKDDLDISHFRRLL</sequence>
<dbReference type="InterPro" id="IPR003709">
    <property type="entry name" value="VanY-like_core_dom"/>
</dbReference>
<keyword evidence="3" id="KW-1185">Reference proteome</keyword>
<dbReference type="Pfam" id="PF02557">
    <property type="entry name" value="VanY"/>
    <property type="match status" value="1"/>
</dbReference>
<accession>A0ABX9BDF2</accession>
<protein>
    <submittedName>
        <fullName evidence="2">D-alanyl-D-alanine dipeptidase/carboxypeptidase</fullName>
    </submittedName>
</protein>
<reference evidence="2 3" key="1">
    <citation type="submission" date="2018-06" db="EMBL/GenBank/DDBJ databases">
        <title>Freshwater and sediment microbial communities from various areas in North America, analyzing microbe dynamics in response to fracking.</title>
        <authorList>
            <person name="Lamendella R."/>
        </authorList>
    </citation>
    <scope>NUCLEOTIDE SEQUENCE [LARGE SCALE GENOMIC DNA]</scope>
    <source>
        <strain evidence="2 3">NG-13</strain>
    </source>
</reference>
<comment type="caution">
    <text evidence="2">The sequence shown here is derived from an EMBL/GenBank/DDBJ whole genome shotgun (WGS) entry which is preliminary data.</text>
</comment>
<name>A0ABX9BDF2_9BACL</name>
<feature type="domain" description="D-alanyl-D-alanine carboxypeptidase-like core" evidence="1">
    <location>
        <begin position="60"/>
        <end position="187"/>
    </location>
</feature>
<proteinExistence type="predicted"/>
<dbReference type="SUPFAM" id="SSF55166">
    <property type="entry name" value="Hedgehog/DD-peptidase"/>
    <property type="match status" value="1"/>
</dbReference>
<evidence type="ECO:0000313" key="2">
    <source>
        <dbReference type="EMBL" id="RAI87167.1"/>
    </source>
</evidence>
<dbReference type="Gene3D" id="3.30.1380.10">
    <property type="match status" value="1"/>
</dbReference>
<gene>
    <name evidence="2" type="ORF">DET54_11730</name>
</gene>
<evidence type="ECO:0000259" key="1">
    <source>
        <dbReference type="Pfam" id="PF02557"/>
    </source>
</evidence>
<dbReference type="Gene3D" id="3.30.200.180">
    <property type="match status" value="1"/>
</dbReference>
<dbReference type="InterPro" id="IPR052179">
    <property type="entry name" value="DD-CPase-like"/>
</dbReference>
<dbReference type="EMBL" id="QLLI01000017">
    <property type="protein sequence ID" value="RAI87167.1"/>
    <property type="molecule type" value="Genomic_DNA"/>
</dbReference>
<dbReference type="PANTHER" id="PTHR34385">
    <property type="entry name" value="D-ALANYL-D-ALANINE CARBOXYPEPTIDASE"/>
    <property type="match status" value="1"/>
</dbReference>
<evidence type="ECO:0000313" key="3">
    <source>
        <dbReference type="Proteomes" id="UP000248827"/>
    </source>
</evidence>
<dbReference type="PANTHER" id="PTHR34385:SF1">
    <property type="entry name" value="PEPTIDOGLYCAN L-ALANYL-D-GLUTAMATE ENDOPEPTIDASE CWLK"/>
    <property type="match status" value="1"/>
</dbReference>
<dbReference type="InterPro" id="IPR009045">
    <property type="entry name" value="Zn_M74/Hedgehog-like"/>
</dbReference>
<dbReference type="Proteomes" id="UP000248827">
    <property type="component" value="Unassembled WGS sequence"/>
</dbReference>
<organism evidence="2 3">
    <name type="scientific">Paenibacillus pabuli</name>
    <dbReference type="NCBI Taxonomy" id="1472"/>
    <lineage>
        <taxon>Bacteria</taxon>
        <taxon>Bacillati</taxon>
        <taxon>Bacillota</taxon>
        <taxon>Bacilli</taxon>
        <taxon>Bacillales</taxon>
        <taxon>Paenibacillaceae</taxon>
        <taxon>Paenibacillus</taxon>
    </lineage>
</organism>
<dbReference type="RefSeq" id="WP_111621174.1">
    <property type="nucleotide sequence ID" value="NZ_QLLI01000017.1"/>
</dbReference>